<keyword evidence="3" id="KW-0946">Virion</keyword>
<keyword evidence="2" id="KW-0167">Capsid protein</keyword>
<organism evidence="5">
    <name type="scientific">uncultured virus</name>
    <dbReference type="NCBI Taxonomy" id="340016"/>
    <lineage>
        <taxon>Viruses</taxon>
        <taxon>environmental samples</taxon>
    </lineage>
</organism>
<dbReference type="Pfam" id="PF03898">
    <property type="entry name" value="TNV_CP"/>
    <property type="match status" value="1"/>
</dbReference>
<sequence>MPAKKQFRKRRYPKKGNAKLAQRVKRLESLTGKPEFKVVDSVGSTAVSTTATLTLLNGLAEGDSATTRDGRQVLFKSLQLYERGTLHASATNTTIRSIIFLDKQPNETAPTAAALLATAVAGGVDAFRNLDNRKRFVILHDSRMVLSTDFPERVHEHYKKMSLVSQYDSGNAGTIADITSNSLYLLQISDEATNTPTQIFNVRLRFIDN</sequence>
<accession>A0A2K9LSE5</accession>
<reference evidence="5" key="1">
    <citation type="submission" date="2017-01" db="EMBL/GenBank/DDBJ databases">
        <title>High-throughput sequencing uncovers low homogeneity in the biogeography of single-stranded DNA viruses.</title>
        <authorList>
            <person name="Pearson V.M."/>
            <person name="Rokyta D.R."/>
        </authorList>
    </citation>
    <scope>NUCLEOTIDE SEQUENCE</scope>
</reference>
<protein>
    <submittedName>
        <fullName evidence="5">Capsid</fullName>
    </submittedName>
</protein>
<evidence type="ECO:0000256" key="2">
    <source>
        <dbReference type="ARBA" id="ARBA00022561"/>
    </source>
</evidence>
<dbReference type="GO" id="GO:0005198">
    <property type="term" value="F:structural molecule activity"/>
    <property type="evidence" value="ECO:0007669"/>
    <property type="project" value="InterPro"/>
</dbReference>
<evidence type="ECO:0000256" key="3">
    <source>
        <dbReference type="ARBA" id="ARBA00022844"/>
    </source>
</evidence>
<dbReference type="InterPro" id="IPR037164">
    <property type="entry name" value="Satellite_virus_coat_sf"/>
</dbReference>
<gene>
    <name evidence="5" type="primary">Cap</name>
</gene>
<evidence type="ECO:0000256" key="4">
    <source>
        <dbReference type="SAM" id="MobiDB-lite"/>
    </source>
</evidence>
<feature type="region of interest" description="Disordered" evidence="4">
    <location>
        <begin position="1"/>
        <end position="20"/>
    </location>
</feature>
<feature type="compositionally biased region" description="Basic residues" evidence="4">
    <location>
        <begin position="1"/>
        <end position="17"/>
    </location>
</feature>
<comment type="subcellular location">
    <subcellularLocation>
        <location evidence="1">Virion</location>
    </subcellularLocation>
</comment>
<dbReference type="SUPFAM" id="SSF88650">
    <property type="entry name" value="Satellite viruses"/>
    <property type="match status" value="1"/>
</dbReference>
<name>A0A2K9LSE5_9VIRU</name>
<evidence type="ECO:0000313" key="5">
    <source>
        <dbReference type="EMBL" id="AUM61747.1"/>
    </source>
</evidence>
<proteinExistence type="predicted"/>
<dbReference type="GO" id="GO:0019028">
    <property type="term" value="C:viral capsid"/>
    <property type="evidence" value="ECO:0007669"/>
    <property type="project" value="UniProtKB-KW"/>
</dbReference>
<dbReference type="InterPro" id="IPR010392">
    <property type="entry name" value="Satellite_virus_coat"/>
</dbReference>
<dbReference type="Gene3D" id="2.60.120.20">
    <property type="match status" value="1"/>
</dbReference>
<dbReference type="EMBL" id="KY487838">
    <property type="protein sequence ID" value="AUM61747.1"/>
    <property type="molecule type" value="Genomic_DNA"/>
</dbReference>
<dbReference type="InterPro" id="IPR029053">
    <property type="entry name" value="Viral_coat"/>
</dbReference>
<evidence type="ECO:0000256" key="1">
    <source>
        <dbReference type="ARBA" id="ARBA00004328"/>
    </source>
</evidence>